<dbReference type="Proteomes" id="UP001152795">
    <property type="component" value="Unassembled WGS sequence"/>
</dbReference>
<comment type="caution">
    <text evidence="1">The sequence shown here is derived from an EMBL/GenBank/DDBJ whole genome shotgun (WGS) entry which is preliminary data.</text>
</comment>
<gene>
    <name evidence="1" type="ORF">PACLA_8A063515</name>
</gene>
<proteinExistence type="predicted"/>
<accession>A0A7D9LDJ7</accession>
<protein>
    <submittedName>
        <fullName evidence="1">Uncharacterized protein</fullName>
    </submittedName>
</protein>
<feature type="non-terminal residue" evidence="1">
    <location>
        <position position="58"/>
    </location>
</feature>
<name>A0A7D9LDJ7_PARCT</name>
<dbReference type="AlphaFoldDB" id="A0A7D9LDJ7"/>
<keyword evidence="2" id="KW-1185">Reference proteome</keyword>
<organism evidence="1 2">
    <name type="scientific">Paramuricea clavata</name>
    <name type="common">Red gorgonian</name>
    <name type="synonym">Violescent sea-whip</name>
    <dbReference type="NCBI Taxonomy" id="317549"/>
    <lineage>
        <taxon>Eukaryota</taxon>
        <taxon>Metazoa</taxon>
        <taxon>Cnidaria</taxon>
        <taxon>Anthozoa</taxon>
        <taxon>Octocorallia</taxon>
        <taxon>Malacalcyonacea</taxon>
        <taxon>Plexauridae</taxon>
        <taxon>Paramuricea</taxon>
    </lineage>
</organism>
<reference evidence="1" key="1">
    <citation type="submission" date="2020-04" db="EMBL/GenBank/DDBJ databases">
        <authorList>
            <person name="Alioto T."/>
            <person name="Alioto T."/>
            <person name="Gomez Garrido J."/>
        </authorList>
    </citation>
    <scope>NUCLEOTIDE SEQUENCE</scope>
    <source>
        <strain evidence="1">A484AB</strain>
    </source>
</reference>
<evidence type="ECO:0000313" key="2">
    <source>
        <dbReference type="Proteomes" id="UP001152795"/>
    </source>
</evidence>
<evidence type="ECO:0000313" key="1">
    <source>
        <dbReference type="EMBL" id="CAB4028386.1"/>
    </source>
</evidence>
<sequence length="58" mass="6718">MRRLMLTSTKVIIGLIILIYFGGTLIICNEGIPICDHRLNELKECVKDWEGRCLNEIR</sequence>
<dbReference type="EMBL" id="CACRXK020015450">
    <property type="protein sequence ID" value="CAB4028386.1"/>
    <property type="molecule type" value="Genomic_DNA"/>
</dbReference>